<protein>
    <recommendedName>
        <fullName evidence="4">NTP pyrophosphohydrolase MazG putative catalytic core domain-containing protein</fullName>
    </recommendedName>
</protein>
<dbReference type="Pfam" id="PF01503">
    <property type="entry name" value="PRA-PH"/>
    <property type="match status" value="1"/>
</dbReference>
<dbReference type="Gene3D" id="1.10.3420.10">
    <property type="entry name" value="putative ntp pyrophosphohydrolase like domain"/>
    <property type="match status" value="1"/>
</dbReference>
<dbReference type="Proteomes" id="UP000196317">
    <property type="component" value="Unassembled WGS sequence"/>
</dbReference>
<evidence type="ECO:0000313" key="2">
    <source>
        <dbReference type="EMBL" id="OUT08964.1"/>
    </source>
</evidence>
<dbReference type="RefSeq" id="WP_087582461.1">
    <property type="nucleotide sequence ID" value="NZ_NDYN01000001.1"/>
</dbReference>
<comment type="caution">
    <text evidence="1">The sequence shown here is derived from an EMBL/GenBank/DDBJ whole genome shotgun (WGS) entry which is preliminary data.</text>
</comment>
<evidence type="ECO:0008006" key="4">
    <source>
        <dbReference type="Google" id="ProtNLM"/>
    </source>
</evidence>
<sequence>MSAVTEIRMLFQSLNEWKAERCLSLDSQREGYLRNIMEELGELAEAVKQGNSEEYIDALCDIVVFSINALDEYSYSATSMTITRNTPRETLYRNLLHEIAKYARDWDTKYLCNIYHVCKILAMQGNYDLFIAMDETIKEISSRTGHYSASLKKWIKNTSPEAKAKWYKANYGKCTL</sequence>
<proteinExistence type="predicted"/>
<organism evidence="1 3">
    <name type="scientific">Campylobacter concisus</name>
    <dbReference type="NCBI Taxonomy" id="199"/>
    <lineage>
        <taxon>Bacteria</taxon>
        <taxon>Pseudomonadati</taxon>
        <taxon>Campylobacterota</taxon>
        <taxon>Epsilonproteobacteria</taxon>
        <taxon>Campylobacterales</taxon>
        <taxon>Campylobacteraceae</taxon>
        <taxon>Campylobacter</taxon>
    </lineage>
</organism>
<name>A0A1Y5MMH5_9BACT</name>
<dbReference type="InterPro" id="IPR021130">
    <property type="entry name" value="PRib-ATP_PPHydrolase-like"/>
</dbReference>
<dbReference type="EMBL" id="NDYN01000001">
    <property type="protein sequence ID" value="OUT08964.1"/>
    <property type="molecule type" value="Genomic_DNA"/>
</dbReference>
<reference evidence="1 3" key="1">
    <citation type="submission" date="2017-04" db="EMBL/GenBank/DDBJ databases">
        <title>Complete genome of Campylobacter concisus ATCC 33237T and draft genomes for an additional eight well characterized C. concisus strains.</title>
        <authorList>
            <person name="Cornelius A.J."/>
            <person name="Miller W.G."/>
            <person name="Lastovica A.J."/>
            <person name="On S.L."/>
            <person name="French N.P."/>
            <person name="Vandenberg O."/>
            <person name="Biggs P.J."/>
        </authorList>
    </citation>
    <scope>NUCLEOTIDE SEQUENCE [LARGE SCALE GENOMIC DNA]</scope>
    <source>
        <strain evidence="1 3">CCUG 19995</strain>
    </source>
</reference>
<evidence type="ECO:0000313" key="3">
    <source>
        <dbReference type="Proteomes" id="UP000196317"/>
    </source>
</evidence>
<dbReference type="InterPro" id="IPR023292">
    <property type="entry name" value="NTP_PyroPHydrolase-like_dom_sf"/>
</dbReference>
<accession>A0A1Y5MMH5</accession>
<dbReference type="SUPFAM" id="SSF101386">
    <property type="entry name" value="all-alpha NTP pyrophosphatases"/>
    <property type="match status" value="1"/>
</dbReference>
<dbReference type="EMBL" id="NDYN01000010">
    <property type="protein sequence ID" value="OUT06872.1"/>
    <property type="molecule type" value="Genomic_DNA"/>
</dbReference>
<dbReference type="AlphaFoldDB" id="A0A1Y5MMH5"/>
<evidence type="ECO:0000313" key="1">
    <source>
        <dbReference type="EMBL" id="OUT06872.1"/>
    </source>
</evidence>
<gene>
    <name evidence="2" type="ORF">B9N65_01085</name>
    <name evidence="1" type="ORF">B9N65_09840</name>
</gene>